<evidence type="ECO:0000256" key="2">
    <source>
        <dbReference type="ARBA" id="ARBA00022649"/>
    </source>
</evidence>
<accession>A0A1D7TJG2</accession>
<dbReference type="Proteomes" id="UP000094609">
    <property type="component" value="Chromosome"/>
</dbReference>
<dbReference type="InterPro" id="IPR026262">
    <property type="entry name" value="DinJ"/>
</dbReference>
<sequence length="91" mass="10113">MALEATIRARCDAELKQSAEAIFKQLGISTSQAINMFLAKVKSENGIPFELKIPNEKTAKAMNEARLGINMETVTLEELKTEFESQKSAQH</sequence>
<keyword evidence="4" id="KW-1185">Reference proteome</keyword>
<dbReference type="InterPro" id="IPR007337">
    <property type="entry name" value="RelB/DinJ"/>
</dbReference>
<evidence type="ECO:0000313" key="4">
    <source>
        <dbReference type="Proteomes" id="UP000094609"/>
    </source>
</evidence>
<dbReference type="NCBIfam" id="TIGR02384">
    <property type="entry name" value="RelB_DinJ"/>
    <property type="match status" value="1"/>
</dbReference>
<dbReference type="GO" id="GO:0000987">
    <property type="term" value="F:cis-regulatory region sequence-specific DNA binding"/>
    <property type="evidence" value="ECO:0007669"/>
    <property type="project" value="InterPro"/>
</dbReference>
<dbReference type="EMBL" id="CP017111">
    <property type="protein sequence ID" value="AOO65014.1"/>
    <property type="molecule type" value="Genomic_DNA"/>
</dbReference>
<evidence type="ECO:0000256" key="1">
    <source>
        <dbReference type="ARBA" id="ARBA00010562"/>
    </source>
</evidence>
<dbReference type="AlphaFoldDB" id="A0A1D7TJG2"/>
<evidence type="ECO:0000313" key="3">
    <source>
        <dbReference type="EMBL" id="AOO65014.1"/>
    </source>
</evidence>
<dbReference type="GO" id="GO:0006355">
    <property type="term" value="P:regulation of DNA-templated transcription"/>
    <property type="evidence" value="ECO:0007669"/>
    <property type="project" value="InterPro"/>
</dbReference>
<dbReference type="InterPro" id="IPR013321">
    <property type="entry name" value="Arc_rbn_hlx_hlx"/>
</dbReference>
<dbReference type="STRING" id="1193502.SHALO_1236"/>
<dbReference type="Gene3D" id="1.10.1220.10">
    <property type="entry name" value="Met repressor-like"/>
    <property type="match status" value="1"/>
</dbReference>
<dbReference type="GO" id="GO:0006351">
    <property type="term" value="P:DNA-templated transcription"/>
    <property type="evidence" value="ECO:0007669"/>
    <property type="project" value="TreeGrafter"/>
</dbReference>
<dbReference type="GO" id="GO:0015643">
    <property type="term" value="F:toxic substance binding"/>
    <property type="evidence" value="ECO:0007669"/>
    <property type="project" value="InterPro"/>
</dbReference>
<name>A0A1D7TJG2_9BACT</name>
<gene>
    <name evidence="3" type="ORF">SHALO_1236</name>
</gene>
<dbReference type="GO" id="GO:0044010">
    <property type="term" value="P:single-species biofilm formation"/>
    <property type="evidence" value="ECO:0007669"/>
    <property type="project" value="InterPro"/>
</dbReference>
<reference evidence="4" key="1">
    <citation type="submission" date="2016-08" db="EMBL/GenBank/DDBJ databases">
        <title>Complete genome sequence of the organohalide-respiring Epsilonproteobacterium Sulfurospirillum halorespirans.</title>
        <authorList>
            <person name="Goris T."/>
            <person name="Zimmermann J."/>
            <person name="Schenz B."/>
            <person name="Lemos M."/>
            <person name="Hackermueller J."/>
            <person name="Diekert G."/>
        </authorList>
    </citation>
    <scope>NUCLEOTIDE SEQUENCE [LARGE SCALE GENOMIC DNA]</scope>
    <source>
        <strain>DSM 13726</strain>
        <strain evidence="4">PCE-M2</strain>
    </source>
</reference>
<dbReference type="RefSeq" id="WP_069477832.1">
    <property type="nucleotide sequence ID" value="NZ_CP017111.1"/>
</dbReference>
<dbReference type="PIRSF" id="PIRSF003108">
    <property type="entry name" value="DinJ"/>
    <property type="match status" value="1"/>
</dbReference>
<keyword evidence="2" id="KW-1277">Toxin-antitoxin system</keyword>
<comment type="similarity">
    <text evidence="1">Belongs to the RelB/DinJ antitoxin family.</text>
</comment>
<proteinExistence type="inferred from homology"/>
<dbReference type="PANTHER" id="PTHR38781">
    <property type="entry name" value="ANTITOXIN DINJ-RELATED"/>
    <property type="match status" value="1"/>
</dbReference>
<dbReference type="PANTHER" id="PTHR38781:SF1">
    <property type="entry name" value="ANTITOXIN DINJ-RELATED"/>
    <property type="match status" value="1"/>
</dbReference>
<protein>
    <submittedName>
        <fullName evidence="3">RelB antitoxin</fullName>
    </submittedName>
</protein>
<dbReference type="KEGG" id="shal:SHALO_1236"/>
<organism evidence="3 4">
    <name type="scientific">Sulfurospirillum halorespirans DSM 13726</name>
    <dbReference type="NCBI Taxonomy" id="1193502"/>
    <lineage>
        <taxon>Bacteria</taxon>
        <taxon>Pseudomonadati</taxon>
        <taxon>Campylobacterota</taxon>
        <taxon>Epsilonproteobacteria</taxon>
        <taxon>Campylobacterales</taxon>
        <taxon>Sulfurospirillaceae</taxon>
        <taxon>Sulfurospirillum</taxon>
    </lineage>
</organism>
<dbReference type="Pfam" id="PF04221">
    <property type="entry name" value="RelB"/>
    <property type="match status" value="1"/>
</dbReference>